<protein>
    <submittedName>
        <fullName evidence="1">Uncharacterized protein</fullName>
    </submittedName>
</protein>
<accession>A0AAV4VZJ1</accession>
<gene>
    <name evidence="1" type="ORF">CDAR_576721</name>
</gene>
<comment type="caution">
    <text evidence="1">The sequence shown here is derived from an EMBL/GenBank/DDBJ whole genome shotgun (WGS) entry which is preliminary data.</text>
</comment>
<dbReference type="Proteomes" id="UP001054837">
    <property type="component" value="Unassembled WGS sequence"/>
</dbReference>
<keyword evidence="2" id="KW-1185">Reference proteome</keyword>
<dbReference type="AlphaFoldDB" id="A0AAV4VZJ1"/>
<evidence type="ECO:0000313" key="1">
    <source>
        <dbReference type="EMBL" id="GIY75862.1"/>
    </source>
</evidence>
<reference evidence="1 2" key="1">
    <citation type="submission" date="2021-06" db="EMBL/GenBank/DDBJ databases">
        <title>Caerostris darwini draft genome.</title>
        <authorList>
            <person name="Kono N."/>
            <person name="Arakawa K."/>
        </authorList>
    </citation>
    <scope>NUCLEOTIDE SEQUENCE [LARGE SCALE GENOMIC DNA]</scope>
</reference>
<sequence>MIIIYVECQLNMWVCAESFSMDRLLSNRTATTTLCCLRETGNLIAPSSSKRQTTSEIRLTHADVLGYCFANTCINMIETGQASGYTLHLNSEFNNAGSY</sequence>
<organism evidence="1 2">
    <name type="scientific">Caerostris darwini</name>
    <dbReference type="NCBI Taxonomy" id="1538125"/>
    <lineage>
        <taxon>Eukaryota</taxon>
        <taxon>Metazoa</taxon>
        <taxon>Ecdysozoa</taxon>
        <taxon>Arthropoda</taxon>
        <taxon>Chelicerata</taxon>
        <taxon>Arachnida</taxon>
        <taxon>Araneae</taxon>
        <taxon>Araneomorphae</taxon>
        <taxon>Entelegynae</taxon>
        <taxon>Araneoidea</taxon>
        <taxon>Araneidae</taxon>
        <taxon>Caerostris</taxon>
    </lineage>
</organism>
<evidence type="ECO:0000313" key="2">
    <source>
        <dbReference type="Proteomes" id="UP001054837"/>
    </source>
</evidence>
<proteinExistence type="predicted"/>
<name>A0AAV4VZJ1_9ARAC</name>
<dbReference type="EMBL" id="BPLQ01013908">
    <property type="protein sequence ID" value="GIY75862.1"/>
    <property type="molecule type" value="Genomic_DNA"/>
</dbReference>